<evidence type="ECO:0000313" key="2">
    <source>
        <dbReference type="Proteomes" id="UP000187609"/>
    </source>
</evidence>
<gene>
    <name evidence="1" type="ORF">A4A49_35835</name>
</gene>
<comment type="caution">
    <text evidence="1">The sequence shown here is derived from an EMBL/GenBank/DDBJ whole genome shotgun (WGS) entry which is preliminary data.</text>
</comment>
<proteinExistence type="predicted"/>
<keyword evidence="2" id="KW-1185">Reference proteome</keyword>
<protein>
    <submittedName>
        <fullName evidence="1">Uncharacterized protein</fullName>
    </submittedName>
</protein>
<evidence type="ECO:0000313" key="1">
    <source>
        <dbReference type="EMBL" id="OIT21036.1"/>
    </source>
</evidence>
<accession>A0A1J6JX60</accession>
<dbReference type="AlphaFoldDB" id="A0A1J6JX60"/>
<name>A0A1J6JX60_NICAT</name>
<dbReference type="EMBL" id="MJEQ01004659">
    <property type="protein sequence ID" value="OIT21036.1"/>
    <property type="molecule type" value="Genomic_DNA"/>
</dbReference>
<reference evidence="1" key="1">
    <citation type="submission" date="2016-11" db="EMBL/GenBank/DDBJ databases">
        <title>The genome of Nicotiana attenuata.</title>
        <authorList>
            <person name="Xu S."/>
            <person name="Brockmoeller T."/>
            <person name="Gaquerel E."/>
            <person name="Navarro A."/>
            <person name="Kuhl H."/>
            <person name="Gase K."/>
            <person name="Ling Z."/>
            <person name="Zhou W."/>
            <person name="Kreitzer C."/>
            <person name="Stanke M."/>
            <person name="Tang H."/>
            <person name="Lyons E."/>
            <person name="Pandey P."/>
            <person name="Pandey S.P."/>
            <person name="Timmermann B."/>
            <person name="Baldwin I.T."/>
        </authorList>
    </citation>
    <scope>NUCLEOTIDE SEQUENCE [LARGE SCALE GENOMIC DNA]</scope>
    <source>
        <strain evidence="1">UT</strain>
    </source>
</reference>
<dbReference type="Proteomes" id="UP000187609">
    <property type="component" value="Unassembled WGS sequence"/>
</dbReference>
<sequence>MLKLRLKTVLLISSSKSVPHPLSLSFMFENDIATQETKNRIINVLRHLQQTLPSATLESALTYLLPRQEMELKSILSLEEDADF</sequence>
<dbReference type="STRING" id="49451.A0A1J6JX60"/>
<organism evidence="1 2">
    <name type="scientific">Nicotiana attenuata</name>
    <name type="common">Coyote tobacco</name>
    <dbReference type="NCBI Taxonomy" id="49451"/>
    <lineage>
        <taxon>Eukaryota</taxon>
        <taxon>Viridiplantae</taxon>
        <taxon>Streptophyta</taxon>
        <taxon>Embryophyta</taxon>
        <taxon>Tracheophyta</taxon>
        <taxon>Spermatophyta</taxon>
        <taxon>Magnoliopsida</taxon>
        <taxon>eudicotyledons</taxon>
        <taxon>Gunneridae</taxon>
        <taxon>Pentapetalae</taxon>
        <taxon>asterids</taxon>
        <taxon>lamiids</taxon>
        <taxon>Solanales</taxon>
        <taxon>Solanaceae</taxon>
        <taxon>Nicotianoideae</taxon>
        <taxon>Nicotianeae</taxon>
        <taxon>Nicotiana</taxon>
    </lineage>
</organism>
<dbReference type="Gramene" id="OIT21036">
    <property type="protein sequence ID" value="OIT21036"/>
    <property type="gene ID" value="A4A49_35835"/>
</dbReference>